<dbReference type="EMBL" id="CAJNDS010002801">
    <property type="protein sequence ID" value="CAE7602387.1"/>
    <property type="molecule type" value="Genomic_DNA"/>
</dbReference>
<protein>
    <submittedName>
        <fullName evidence="2">Uncharacterized protein</fullName>
    </submittedName>
</protein>
<evidence type="ECO:0000313" key="3">
    <source>
        <dbReference type="Proteomes" id="UP000604046"/>
    </source>
</evidence>
<dbReference type="AlphaFoldDB" id="A0A812UXR8"/>
<gene>
    <name evidence="2" type="ORF">SNAT2548_LOCUS34260</name>
</gene>
<evidence type="ECO:0000256" key="1">
    <source>
        <dbReference type="SAM" id="MobiDB-lite"/>
    </source>
</evidence>
<organism evidence="2 3">
    <name type="scientific">Symbiodinium natans</name>
    <dbReference type="NCBI Taxonomy" id="878477"/>
    <lineage>
        <taxon>Eukaryota</taxon>
        <taxon>Sar</taxon>
        <taxon>Alveolata</taxon>
        <taxon>Dinophyceae</taxon>
        <taxon>Suessiales</taxon>
        <taxon>Symbiodiniaceae</taxon>
        <taxon>Symbiodinium</taxon>
    </lineage>
</organism>
<proteinExistence type="predicted"/>
<accession>A0A812UXR8</accession>
<reference evidence="2" key="1">
    <citation type="submission" date="2021-02" db="EMBL/GenBank/DDBJ databases">
        <authorList>
            <person name="Dougan E. K."/>
            <person name="Rhodes N."/>
            <person name="Thang M."/>
            <person name="Chan C."/>
        </authorList>
    </citation>
    <scope>NUCLEOTIDE SEQUENCE</scope>
</reference>
<comment type="caution">
    <text evidence="2">The sequence shown here is derived from an EMBL/GenBank/DDBJ whole genome shotgun (WGS) entry which is preliminary data.</text>
</comment>
<sequence length="173" mass="18828">MGQGEVWLISHVERAVVPVRPDAGLQDFPPGTWWRAIVYIRDGVMRSRALIYIEAYLAYLFRLYDTSQGIAVGRGSEEDGCRGSFAPQGEKKMEGGFDLSTDAKRNAAENRLRSSAAAAAWRNLLTLLTATLSMTLVARAMAMFTLMPEELHAEAIPKLIAAAKAGLTRVAAG</sequence>
<name>A0A812UXR8_9DINO</name>
<evidence type="ECO:0000313" key="2">
    <source>
        <dbReference type="EMBL" id="CAE7602387.1"/>
    </source>
</evidence>
<keyword evidence="3" id="KW-1185">Reference proteome</keyword>
<dbReference type="OrthoDB" id="448050at2759"/>
<feature type="region of interest" description="Disordered" evidence="1">
    <location>
        <begin position="76"/>
        <end position="97"/>
    </location>
</feature>
<dbReference type="Proteomes" id="UP000604046">
    <property type="component" value="Unassembled WGS sequence"/>
</dbReference>